<dbReference type="RefSeq" id="XP_003025716.1">
    <property type="nucleotide sequence ID" value="XM_003025670.1"/>
</dbReference>
<dbReference type="HOGENOM" id="CLU_2607746_0_0_1"/>
<dbReference type="KEGG" id="tve:TRV_00130"/>
<proteinExistence type="predicted"/>
<dbReference type="AlphaFoldDB" id="D4CZ93"/>
<evidence type="ECO:0000313" key="1">
    <source>
        <dbReference type="EMBL" id="EFE45105.1"/>
    </source>
</evidence>
<name>D4CZ93_TRIVH</name>
<dbReference type="EMBL" id="ACYE01000005">
    <property type="protein sequence ID" value="EFE45105.1"/>
    <property type="molecule type" value="Genomic_DNA"/>
</dbReference>
<reference evidence="2" key="1">
    <citation type="journal article" date="2011" name="Genome Biol.">
        <title>Comparative and functional genomics provide insights into the pathogenicity of dermatophytic fungi.</title>
        <authorList>
            <person name="Burmester A."/>
            <person name="Shelest E."/>
            <person name="Gloeckner G."/>
            <person name="Heddergott C."/>
            <person name="Schindler S."/>
            <person name="Staib P."/>
            <person name="Heidel A."/>
            <person name="Felder M."/>
            <person name="Petzold A."/>
            <person name="Szafranski K."/>
            <person name="Feuermann M."/>
            <person name="Pedruzzi I."/>
            <person name="Priebe S."/>
            <person name="Groth M."/>
            <person name="Winkler R."/>
            <person name="Li W."/>
            <person name="Kniemeyer O."/>
            <person name="Schroeckh V."/>
            <person name="Hertweck C."/>
            <person name="Hube B."/>
            <person name="White T.C."/>
            <person name="Platzer M."/>
            <person name="Guthke R."/>
            <person name="Heitman J."/>
            <person name="Woestemeyer J."/>
            <person name="Zipfel P.F."/>
            <person name="Monod M."/>
            <person name="Brakhage A.A."/>
        </authorList>
    </citation>
    <scope>NUCLEOTIDE SEQUENCE [LARGE SCALE GENOMIC DNA]</scope>
    <source>
        <strain evidence="2">HKI 0517</strain>
    </source>
</reference>
<evidence type="ECO:0000313" key="2">
    <source>
        <dbReference type="Proteomes" id="UP000008383"/>
    </source>
</evidence>
<protein>
    <submittedName>
        <fullName evidence="1">Uncharacterized protein</fullName>
    </submittedName>
</protein>
<keyword evidence="2" id="KW-1185">Reference proteome</keyword>
<organism evidence="1 2">
    <name type="scientific">Trichophyton verrucosum (strain HKI 0517)</name>
    <dbReference type="NCBI Taxonomy" id="663202"/>
    <lineage>
        <taxon>Eukaryota</taxon>
        <taxon>Fungi</taxon>
        <taxon>Dikarya</taxon>
        <taxon>Ascomycota</taxon>
        <taxon>Pezizomycotina</taxon>
        <taxon>Eurotiomycetes</taxon>
        <taxon>Eurotiomycetidae</taxon>
        <taxon>Onygenales</taxon>
        <taxon>Arthrodermataceae</taxon>
        <taxon>Trichophyton</taxon>
    </lineage>
</organism>
<comment type="caution">
    <text evidence="1">The sequence shown here is derived from an EMBL/GenBank/DDBJ whole genome shotgun (WGS) entry which is preliminary data.</text>
</comment>
<sequence>MLFFTFGLNNQPAVGPWSLSKTMIPSSRAAEGVCQANAHENKQWDRYTMQELAAGVSSDPETGLYDFYIYSLRESGDER</sequence>
<dbReference type="GeneID" id="9581959"/>
<gene>
    <name evidence="1" type="ORF">TRV_00130</name>
</gene>
<dbReference type="Proteomes" id="UP000008383">
    <property type="component" value="Unassembled WGS sequence"/>
</dbReference>
<accession>D4CZ93</accession>